<reference evidence="1 2" key="1">
    <citation type="submission" date="2017-05" db="EMBL/GenBank/DDBJ databases">
        <title>The Genome Sequence of Enterococcus sp. 10A9_DIV0425.</title>
        <authorList>
            <consortium name="The Broad Institute Genomics Platform"/>
            <consortium name="The Broad Institute Genomic Center for Infectious Diseases"/>
            <person name="Earl A."/>
            <person name="Manson A."/>
            <person name="Schwartman J."/>
            <person name="Gilmore M."/>
            <person name="Abouelleil A."/>
            <person name="Cao P."/>
            <person name="Chapman S."/>
            <person name="Cusick C."/>
            <person name="Shea T."/>
            <person name="Young S."/>
            <person name="Neafsey D."/>
            <person name="Nusbaum C."/>
            <person name="Birren B."/>
        </authorList>
    </citation>
    <scope>NUCLEOTIDE SEQUENCE [LARGE SCALE GENOMIC DNA]</scope>
    <source>
        <strain evidence="1 2">10A9_DIV0425</strain>
    </source>
</reference>
<sequence>MTQNYLNGLEPCYNKFTSPNLEEWYTRLTKAVSDTFYPLDQKLIELALKGFDLKEREFIFSLETELYEASAELEHIEHTSSSSSLKNSMPFVLLNELKLDQTDLFVAIKKNEERWYALKKLEGGAYTFYRVDKDLLAYFKYGLLNHKELWNQRYKKEGSEVQIGKRYFRFITRMDKSKKLPQGEETQPLIDAFSRKHSDTLYDQLYKSGNDQSISEQVWDVAKHMIPFYDCVTGLIDRDFAGAAPSCIIDIVLLIPVLGQVTSLSTRFALGMAKAMATGGIRNAIRQGARFTPKISEVKSVLVNIRRYLDPGIESVTDGSKFVFQELVALKNEVWVKKTLNNC</sequence>
<keyword evidence="2" id="KW-1185">Reference proteome</keyword>
<organism evidence="1 2">
    <name type="scientific">Candidatus Enterococcus wittei</name>
    <dbReference type="NCBI Taxonomy" id="1987383"/>
    <lineage>
        <taxon>Bacteria</taxon>
        <taxon>Bacillati</taxon>
        <taxon>Bacillota</taxon>
        <taxon>Bacilli</taxon>
        <taxon>Lactobacillales</taxon>
        <taxon>Enterococcaceae</taxon>
        <taxon>Enterococcus</taxon>
    </lineage>
</organism>
<evidence type="ECO:0000313" key="1">
    <source>
        <dbReference type="EMBL" id="OTP12021.1"/>
    </source>
</evidence>
<dbReference type="Proteomes" id="UP000194933">
    <property type="component" value="Unassembled WGS sequence"/>
</dbReference>
<accession>A0A2C9XPD4</accession>
<evidence type="ECO:0000313" key="2">
    <source>
        <dbReference type="Proteomes" id="UP000194933"/>
    </source>
</evidence>
<proteinExistence type="predicted"/>
<gene>
    <name evidence="1" type="ORF">A5844_000236</name>
</gene>
<comment type="caution">
    <text evidence="1">The sequence shown here is derived from an EMBL/GenBank/DDBJ whole genome shotgun (WGS) entry which is preliminary data.</text>
</comment>
<name>A0A2C9XPD4_9ENTE</name>
<dbReference type="EMBL" id="NGMO01000001">
    <property type="protein sequence ID" value="OTP12021.1"/>
    <property type="molecule type" value="Genomic_DNA"/>
</dbReference>
<dbReference type="AlphaFoldDB" id="A0A2C9XPD4"/>
<protein>
    <submittedName>
        <fullName evidence="1">Uncharacterized protein</fullName>
    </submittedName>
</protein>